<sequence length="113" mass="12310">MEFLIVLAVFLAVVVFVAGPLRRGRVAEVERRESAELADLEAAKEAKYREIRDAEMDFRTGKLSEPDYRALDRGLRAEAIQLLRRIDAVKPAASAAAHDAPAAAPPRSDAPVG</sequence>
<evidence type="ECO:0008006" key="3">
    <source>
        <dbReference type="Google" id="ProtNLM"/>
    </source>
</evidence>
<reference evidence="2" key="2">
    <citation type="submission" date="2010-01" db="EMBL/GenBank/DDBJ databases">
        <title>The complete genome of Conexibacter woesei DSM 14684.</title>
        <authorList>
            <consortium name="US DOE Joint Genome Institute (JGI-PGF)"/>
            <person name="Lucas S."/>
            <person name="Copeland A."/>
            <person name="Lapidus A."/>
            <person name="Glavina del Rio T."/>
            <person name="Dalin E."/>
            <person name="Tice H."/>
            <person name="Bruce D."/>
            <person name="Goodwin L."/>
            <person name="Pitluck S."/>
            <person name="Kyrpides N."/>
            <person name="Mavromatis K."/>
            <person name="Ivanova N."/>
            <person name="Mikhailova N."/>
            <person name="Chertkov O."/>
            <person name="Brettin T."/>
            <person name="Detter J.C."/>
            <person name="Han C."/>
            <person name="Larimer F."/>
            <person name="Land M."/>
            <person name="Hauser L."/>
            <person name="Markowitz V."/>
            <person name="Cheng J.-F."/>
            <person name="Hugenholtz P."/>
            <person name="Woyke T."/>
            <person name="Wu D."/>
            <person name="Pukall R."/>
            <person name="Steenblock K."/>
            <person name="Schneider S."/>
            <person name="Klenk H.-P."/>
            <person name="Eisen J.A."/>
        </authorList>
    </citation>
    <scope>NUCLEOTIDE SEQUENCE [LARGE SCALE GENOMIC DNA]</scope>
    <source>
        <strain evidence="2">DSM 14684 / CIP 108061 / JCM 11494 / NBRC 100937 / ID131577</strain>
    </source>
</reference>
<dbReference type="KEGG" id="cwo:Cwoe_4477"/>
<evidence type="ECO:0000313" key="2">
    <source>
        <dbReference type="Proteomes" id="UP000008229"/>
    </source>
</evidence>
<dbReference type="eggNOG" id="ENOG5030QQ1">
    <property type="taxonomic scope" value="Bacteria"/>
</dbReference>
<keyword evidence="2" id="KW-1185">Reference proteome</keyword>
<reference evidence="1 2" key="1">
    <citation type="journal article" date="2010" name="Stand. Genomic Sci.">
        <title>Complete genome sequence of Conexibacter woesei type strain (ID131577).</title>
        <authorList>
            <person name="Pukall R."/>
            <person name="Lapidus A."/>
            <person name="Glavina Del Rio T."/>
            <person name="Copeland A."/>
            <person name="Tice H."/>
            <person name="Cheng J.-F."/>
            <person name="Lucas S."/>
            <person name="Chen F."/>
            <person name="Nolan M."/>
            <person name="Bruce D."/>
            <person name="Goodwin L."/>
            <person name="Pitluck S."/>
            <person name="Mavromatis K."/>
            <person name="Ivanova N."/>
            <person name="Ovchinnikova G."/>
            <person name="Pati A."/>
            <person name="Chen A."/>
            <person name="Palaniappan K."/>
            <person name="Land M."/>
            <person name="Hauser L."/>
            <person name="Chang Y.-J."/>
            <person name="Jeffries C.D."/>
            <person name="Chain P."/>
            <person name="Meincke L."/>
            <person name="Sims D."/>
            <person name="Brettin T."/>
            <person name="Detter J.C."/>
            <person name="Rohde M."/>
            <person name="Goeker M."/>
            <person name="Bristow J."/>
            <person name="Eisen J.A."/>
            <person name="Markowitz V."/>
            <person name="Kyrpides N.C."/>
            <person name="Klenk H.-P."/>
            <person name="Hugenholtz P."/>
        </authorList>
    </citation>
    <scope>NUCLEOTIDE SEQUENCE [LARGE SCALE GENOMIC DNA]</scope>
    <source>
        <strain evidence="2">DSM 14684 / CIP 108061 / JCM 11494 / NBRC 100937 / ID131577</strain>
    </source>
</reference>
<organism evidence="1 2">
    <name type="scientific">Conexibacter woesei (strain DSM 14684 / CCUG 47730 / CIP 108061 / JCM 11494 / NBRC 100937 / ID131577)</name>
    <dbReference type="NCBI Taxonomy" id="469383"/>
    <lineage>
        <taxon>Bacteria</taxon>
        <taxon>Bacillati</taxon>
        <taxon>Actinomycetota</taxon>
        <taxon>Thermoleophilia</taxon>
        <taxon>Solirubrobacterales</taxon>
        <taxon>Conexibacteraceae</taxon>
        <taxon>Conexibacter</taxon>
    </lineage>
</organism>
<evidence type="ECO:0000313" key="1">
    <source>
        <dbReference type="EMBL" id="ADB52890.1"/>
    </source>
</evidence>
<proteinExistence type="predicted"/>
<dbReference type="RefSeq" id="WP_012935941.1">
    <property type="nucleotide sequence ID" value="NC_013739.1"/>
</dbReference>
<accession>D3F7Z6</accession>
<protein>
    <recommendedName>
        <fullName evidence="3">C-type cytochrome biogenesis protein CcmI</fullName>
    </recommendedName>
</protein>
<dbReference type="STRING" id="469383.Cwoe_4477"/>
<dbReference type="HOGENOM" id="CLU_2129218_0_0_11"/>
<name>D3F7Z6_CONWI</name>
<dbReference type="OrthoDB" id="5245155at2"/>
<dbReference type="Proteomes" id="UP000008229">
    <property type="component" value="Chromosome"/>
</dbReference>
<gene>
    <name evidence="1" type="ordered locus">Cwoe_4477</name>
</gene>
<dbReference type="AlphaFoldDB" id="D3F7Z6"/>
<dbReference type="EMBL" id="CP001854">
    <property type="protein sequence ID" value="ADB52890.1"/>
    <property type="molecule type" value="Genomic_DNA"/>
</dbReference>